<proteinExistence type="predicted"/>
<gene>
    <name evidence="4" type="ORF">Fcan01_07967</name>
</gene>
<dbReference type="GO" id="GO:0010134">
    <property type="term" value="P:sulfate assimilation via adenylyl sulfate reduction"/>
    <property type="evidence" value="ECO:0007669"/>
    <property type="project" value="TreeGrafter"/>
</dbReference>
<evidence type="ECO:0000256" key="1">
    <source>
        <dbReference type="ARBA" id="ARBA00022679"/>
    </source>
</evidence>
<organism evidence="4 5">
    <name type="scientific">Folsomia candida</name>
    <name type="common">Springtail</name>
    <dbReference type="NCBI Taxonomy" id="158441"/>
    <lineage>
        <taxon>Eukaryota</taxon>
        <taxon>Metazoa</taxon>
        <taxon>Ecdysozoa</taxon>
        <taxon>Arthropoda</taxon>
        <taxon>Hexapoda</taxon>
        <taxon>Collembola</taxon>
        <taxon>Entomobryomorpha</taxon>
        <taxon>Isotomoidea</taxon>
        <taxon>Isotomidae</taxon>
        <taxon>Proisotominae</taxon>
        <taxon>Folsomia</taxon>
    </lineage>
</organism>
<accession>A0A226EHL1</accession>
<keyword evidence="5" id="KW-1185">Reference proteome</keyword>
<dbReference type="GO" id="GO:0019379">
    <property type="term" value="P:sulfate assimilation, phosphoadenylyl sulfate reduction by phosphoadenylyl-sulfate reductase (thioredoxin)"/>
    <property type="evidence" value="ECO:0007669"/>
    <property type="project" value="TreeGrafter"/>
</dbReference>
<dbReference type="GO" id="GO:0004781">
    <property type="term" value="F:sulfate adenylyltransferase (ATP) activity"/>
    <property type="evidence" value="ECO:0007669"/>
    <property type="project" value="TreeGrafter"/>
</dbReference>
<dbReference type="EMBL" id="LNIX01000003">
    <property type="protein sequence ID" value="OXA56820.1"/>
    <property type="molecule type" value="Genomic_DNA"/>
</dbReference>
<feature type="region of interest" description="Disordered" evidence="2">
    <location>
        <begin position="210"/>
        <end position="250"/>
    </location>
</feature>
<dbReference type="Gene3D" id="3.40.50.300">
    <property type="entry name" value="P-loop containing nucleotide triphosphate hydrolases"/>
    <property type="match status" value="1"/>
</dbReference>
<protein>
    <submittedName>
        <fullName evidence="4">Bifunctional 3'-phosphoadenosine 5'-phosphosulfate synthase</fullName>
    </submittedName>
</protein>
<feature type="compositionally biased region" description="Low complexity" evidence="2">
    <location>
        <begin position="1"/>
        <end position="15"/>
    </location>
</feature>
<dbReference type="STRING" id="158441.A0A226EHL1"/>
<dbReference type="InterPro" id="IPR059117">
    <property type="entry name" value="APS_kinase_dom"/>
</dbReference>
<evidence type="ECO:0000313" key="5">
    <source>
        <dbReference type="Proteomes" id="UP000198287"/>
    </source>
</evidence>
<name>A0A226EHL1_FOLCA</name>
<dbReference type="Pfam" id="PF01583">
    <property type="entry name" value="APS_kinase"/>
    <property type="match status" value="1"/>
</dbReference>
<dbReference type="AlphaFoldDB" id="A0A226EHL1"/>
<dbReference type="PANTHER" id="PTHR42700">
    <property type="entry name" value="SULFATE ADENYLYLTRANSFERASE"/>
    <property type="match status" value="1"/>
</dbReference>
<feature type="region of interest" description="Disordered" evidence="2">
    <location>
        <begin position="1"/>
        <end position="34"/>
    </location>
</feature>
<keyword evidence="1" id="KW-0808">Transferase</keyword>
<dbReference type="SUPFAM" id="SSF52540">
    <property type="entry name" value="P-loop containing nucleoside triphosphate hydrolases"/>
    <property type="match status" value="1"/>
</dbReference>
<dbReference type="InterPro" id="IPR050512">
    <property type="entry name" value="Sulf_AdTrans/APS_kinase"/>
</dbReference>
<evidence type="ECO:0000313" key="4">
    <source>
        <dbReference type="EMBL" id="OXA56820.1"/>
    </source>
</evidence>
<dbReference type="Proteomes" id="UP000198287">
    <property type="component" value="Unassembled WGS sequence"/>
</dbReference>
<reference evidence="4 5" key="1">
    <citation type="submission" date="2015-12" db="EMBL/GenBank/DDBJ databases">
        <title>The genome of Folsomia candida.</title>
        <authorList>
            <person name="Faddeeva A."/>
            <person name="Derks M.F."/>
            <person name="Anvar Y."/>
            <person name="Smit S."/>
            <person name="Van Straalen N."/>
            <person name="Roelofs D."/>
        </authorList>
    </citation>
    <scope>NUCLEOTIDE SEQUENCE [LARGE SCALE GENOMIC DNA]</scope>
    <source>
        <strain evidence="4 5">VU population</strain>
        <tissue evidence="4">Whole body</tissue>
    </source>
</reference>
<dbReference type="InterPro" id="IPR027417">
    <property type="entry name" value="P-loop_NTPase"/>
</dbReference>
<feature type="compositionally biased region" description="Acidic residues" evidence="2">
    <location>
        <begin position="239"/>
        <end position="248"/>
    </location>
</feature>
<dbReference type="PANTHER" id="PTHR42700:SF1">
    <property type="entry name" value="SULFATE ADENYLYLTRANSFERASE"/>
    <property type="match status" value="1"/>
</dbReference>
<evidence type="ECO:0000256" key="2">
    <source>
        <dbReference type="SAM" id="MobiDB-lite"/>
    </source>
</evidence>
<feature type="domain" description="APS kinase" evidence="3">
    <location>
        <begin position="35"/>
        <end position="182"/>
    </location>
</feature>
<sequence length="716" mass="79692">MKPATSSSSKTTPSPSASPPIKRKKVQSGTESQRKGCTLLLTGLAKSGKSSISNELTQMLKNSGNPVKQLDGKKMRGGLCKELDLGQPHHRSSFVHLVSEAAKLFTEEGFITIISIVAPLSQDREKARLSHQESNLAFLDVFVDRPKEECERLTGLLRNGLNIGAPIDANYEAPTSADLHLKPSGRSTASMCKEIVDTLIANNIIPQPHIPLMLPPPSPTSHMQPSPSPSSNYDASSTAEDDDDDEYDGNVSNVKFKLPQKKSALLAIFNYCKGEIIRRRKLQNNHAELKDEDVDKDPMFLIIMNEWKSHYETNVGEERFFPVLIPQPAKKKKATSTTTPKKGTKTPVKEKQDEFIPFYWDGETIKFGKIGPKQAFPPQTKCRHCWQDTRHCKTIGTSNLHFAVLQDNHASVTTVMMQQQLRNKQEWTNDLVRKIGTSSNMTLLLKYLDTHPNTLFTEKYAKSLTTSSLERLPIIHTVKLSTALICLVRNLKRLEDVTLIQPHELLQSRIDMKSANLDVIERTLNENGITFTVSDDETQPPLMNEDVFSWGLPYVYCGNEPDSTISIGLKVATGGSVGSDYTHSDAFSAGILYQTPLTPTQVEIADFVAPTTPRDTWTSQQVTLVDAKPALREKVAADCKRKEALGITALLIAQMKGESRDGISIIRNNQHYEHINTAEEGDLLYIQQVFKFLTGRALSISTTNSNDLSFNDEFIN</sequence>
<comment type="caution">
    <text evidence="4">The sequence shown here is derived from an EMBL/GenBank/DDBJ whole genome shotgun (WGS) entry which is preliminary data.</text>
</comment>
<evidence type="ECO:0000259" key="3">
    <source>
        <dbReference type="Pfam" id="PF01583"/>
    </source>
</evidence>
<dbReference type="GO" id="GO:0005737">
    <property type="term" value="C:cytoplasm"/>
    <property type="evidence" value="ECO:0007669"/>
    <property type="project" value="TreeGrafter"/>
</dbReference>
<feature type="compositionally biased region" description="Low complexity" evidence="2">
    <location>
        <begin position="220"/>
        <end position="238"/>
    </location>
</feature>